<feature type="transmembrane region" description="Helical" evidence="13">
    <location>
        <begin position="141"/>
        <end position="162"/>
    </location>
</feature>
<keyword evidence="3" id="KW-0813">Transport</keyword>
<evidence type="ECO:0000256" key="4">
    <source>
        <dbReference type="ARBA" id="ARBA00022475"/>
    </source>
</evidence>
<feature type="domain" description="Cytochrome b561 bacterial/Ni-hydrogenase" evidence="14">
    <location>
        <begin position="9"/>
        <end position="173"/>
    </location>
</feature>
<evidence type="ECO:0000256" key="8">
    <source>
        <dbReference type="ARBA" id="ARBA00022982"/>
    </source>
</evidence>
<dbReference type="InterPro" id="IPR052168">
    <property type="entry name" value="Cytochrome_b561_oxidase"/>
</dbReference>
<evidence type="ECO:0000256" key="12">
    <source>
        <dbReference type="ARBA" id="ARBA00037975"/>
    </source>
</evidence>
<organism evidence="15 16">
    <name type="scientific">Uruburuella testudinis</name>
    <dbReference type="NCBI Taxonomy" id="1282863"/>
    <lineage>
        <taxon>Bacteria</taxon>
        <taxon>Pseudomonadati</taxon>
        <taxon>Pseudomonadota</taxon>
        <taxon>Betaproteobacteria</taxon>
        <taxon>Neisseriales</taxon>
        <taxon>Neisseriaceae</taxon>
        <taxon>Uruburuella</taxon>
    </lineage>
</organism>
<keyword evidence="7" id="KW-0479">Metal-binding</keyword>
<evidence type="ECO:0000256" key="13">
    <source>
        <dbReference type="SAM" id="Phobius"/>
    </source>
</evidence>
<dbReference type="SUPFAM" id="SSF81342">
    <property type="entry name" value="Transmembrane di-heme cytochromes"/>
    <property type="match status" value="1"/>
</dbReference>
<accession>A0ABY4DV39</accession>
<dbReference type="Gene3D" id="1.20.950.20">
    <property type="entry name" value="Transmembrane di-heme cytochromes, Chain C"/>
    <property type="match status" value="1"/>
</dbReference>
<evidence type="ECO:0000256" key="11">
    <source>
        <dbReference type="ARBA" id="ARBA00023136"/>
    </source>
</evidence>
<dbReference type="PANTHER" id="PTHR30529:SF1">
    <property type="entry name" value="CYTOCHROME B561 HOMOLOG 2"/>
    <property type="match status" value="1"/>
</dbReference>
<keyword evidence="11 13" id="KW-0472">Membrane</keyword>
<reference evidence="15 16" key="1">
    <citation type="journal article" date="2022" name="Res Sq">
        <title>Evolution of multicellular longitudinally dividing oral cavity symbionts (Neisseriaceae).</title>
        <authorList>
            <person name="Nyongesa S."/>
            <person name="Weber P."/>
            <person name="Bernet E."/>
            <person name="Pullido F."/>
            <person name="Nieckarz M."/>
            <person name="Delaby M."/>
            <person name="Nieves C."/>
            <person name="Viehboeck T."/>
            <person name="Krause N."/>
            <person name="Rivera-Millot A."/>
            <person name="Nakamura A."/>
            <person name="Vischer N."/>
            <person name="VanNieuwenhze M."/>
            <person name="Brun Y."/>
            <person name="Cava F."/>
            <person name="Bulgheresi S."/>
            <person name="Veyrier F."/>
        </authorList>
    </citation>
    <scope>NUCLEOTIDE SEQUENCE [LARGE SCALE GENOMIC DNA]</scope>
    <source>
        <strain evidence="15 16">CCUG 63373m</strain>
    </source>
</reference>
<dbReference type="InterPro" id="IPR016174">
    <property type="entry name" value="Di-haem_cyt_TM"/>
</dbReference>
<proteinExistence type="inferred from homology"/>
<evidence type="ECO:0000256" key="7">
    <source>
        <dbReference type="ARBA" id="ARBA00022723"/>
    </source>
</evidence>
<comment type="similarity">
    <text evidence="12">Belongs to the cytochrome b561 family.</text>
</comment>
<evidence type="ECO:0000313" key="15">
    <source>
        <dbReference type="EMBL" id="UOO81879.1"/>
    </source>
</evidence>
<dbReference type="EMBL" id="CP091508">
    <property type="protein sequence ID" value="UOO81879.1"/>
    <property type="molecule type" value="Genomic_DNA"/>
</dbReference>
<protein>
    <submittedName>
        <fullName evidence="15">Cytochrome b/b6 domain-containing protein</fullName>
    </submittedName>
</protein>
<keyword evidence="9 13" id="KW-1133">Transmembrane helix</keyword>
<evidence type="ECO:0000256" key="3">
    <source>
        <dbReference type="ARBA" id="ARBA00022448"/>
    </source>
</evidence>
<dbReference type="Pfam" id="PF01292">
    <property type="entry name" value="Ni_hydr_CYTB"/>
    <property type="match status" value="1"/>
</dbReference>
<keyword evidence="16" id="KW-1185">Reference proteome</keyword>
<evidence type="ECO:0000256" key="5">
    <source>
        <dbReference type="ARBA" id="ARBA00022617"/>
    </source>
</evidence>
<keyword evidence="8" id="KW-0249">Electron transport</keyword>
<evidence type="ECO:0000259" key="14">
    <source>
        <dbReference type="Pfam" id="PF01292"/>
    </source>
</evidence>
<evidence type="ECO:0000256" key="6">
    <source>
        <dbReference type="ARBA" id="ARBA00022692"/>
    </source>
</evidence>
<dbReference type="InterPro" id="IPR011577">
    <property type="entry name" value="Cyt_b561_bac/Ni-Hgenase"/>
</dbReference>
<evidence type="ECO:0000313" key="16">
    <source>
        <dbReference type="Proteomes" id="UP000829817"/>
    </source>
</evidence>
<name>A0ABY4DV39_9NEIS</name>
<comment type="subcellular location">
    <subcellularLocation>
        <location evidence="2">Cell membrane</location>
        <topology evidence="2">Multi-pass membrane protein</topology>
    </subcellularLocation>
</comment>
<evidence type="ECO:0000256" key="1">
    <source>
        <dbReference type="ARBA" id="ARBA00001970"/>
    </source>
</evidence>
<dbReference type="RefSeq" id="WP_244785141.1">
    <property type="nucleotide sequence ID" value="NZ_CP091508.1"/>
</dbReference>
<dbReference type="PANTHER" id="PTHR30529">
    <property type="entry name" value="CYTOCHROME B561"/>
    <property type="match status" value="1"/>
</dbReference>
<feature type="transmembrane region" description="Helical" evidence="13">
    <location>
        <begin position="15"/>
        <end position="36"/>
    </location>
</feature>
<evidence type="ECO:0000256" key="2">
    <source>
        <dbReference type="ARBA" id="ARBA00004651"/>
    </source>
</evidence>
<evidence type="ECO:0000256" key="9">
    <source>
        <dbReference type="ARBA" id="ARBA00022989"/>
    </source>
</evidence>
<sequence>MQADNAQSYGSISRFFHWLMAAGFAFMLFTALSWLLADDAEWTKGLMYYHKSVGFLLAVLVVLRLLWALANLKRRPPADSMAALFGHIALYVLMVAVPFIGLIRQYGGARGALEVFGATVMQGSPEKIDWMVQLGGNWHSTLAWVLFALAAGHIAMVAVHRLKGEDVLPRMLGR</sequence>
<keyword evidence="10" id="KW-0408">Iron</keyword>
<feature type="transmembrane region" description="Helical" evidence="13">
    <location>
        <begin position="48"/>
        <end position="70"/>
    </location>
</feature>
<keyword evidence="4" id="KW-1003">Cell membrane</keyword>
<comment type="cofactor">
    <cofactor evidence="1">
        <name>heme b</name>
        <dbReference type="ChEBI" id="CHEBI:60344"/>
    </cofactor>
</comment>
<keyword evidence="5" id="KW-0349">Heme</keyword>
<keyword evidence="6 13" id="KW-0812">Transmembrane</keyword>
<gene>
    <name evidence="15" type="ORF">LVJ83_13425</name>
</gene>
<dbReference type="Proteomes" id="UP000829817">
    <property type="component" value="Chromosome"/>
</dbReference>
<feature type="transmembrane region" description="Helical" evidence="13">
    <location>
        <begin position="82"/>
        <end position="103"/>
    </location>
</feature>
<evidence type="ECO:0000256" key="10">
    <source>
        <dbReference type="ARBA" id="ARBA00023004"/>
    </source>
</evidence>